<organism evidence="2 3">
    <name type="scientific">Actinoplanes hulinensis</name>
    <dbReference type="NCBI Taxonomy" id="1144547"/>
    <lineage>
        <taxon>Bacteria</taxon>
        <taxon>Bacillati</taxon>
        <taxon>Actinomycetota</taxon>
        <taxon>Actinomycetes</taxon>
        <taxon>Micromonosporales</taxon>
        <taxon>Micromonosporaceae</taxon>
        <taxon>Actinoplanes</taxon>
    </lineage>
</organism>
<comment type="caution">
    <text evidence="2">The sequence shown here is derived from an EMBL/GenBank/DDBJ whole genome shotgun (WGS) entry which is preliminary data.</text>
</comment>
<evidence type="ECO:0000313" key="2">
    <source>
        <dbReference type="EMBL" id="MBW6433672.1"/>
    </source>
</evidence>
<dbReference type="Gene3D" id="3.30.420.10">
    <property type="entry name" value="Ribonuclease H-like superfamily/Ribonuclease H"/>
    <property type="match status" value="1"/>
</dbReference>
<sequence>MNGSPAGCCPAPIVLLWDGLPAHKSTRILGLIAVRPWLRVYRLPGCAPELNSVESMWSSLNRGMANLAHEFLDTSGLAPPGP</sequence>
<name>A0ABS7AYA9_9ACTN</name>
<dbReference type="Proteomes" id="UP001519863">
    <property type="component" value="Unassembled WGS sequence"/>
</dbReference>
<reference evidence="2 3" key="1">
    <citation type="journal article" date="2013" name="Antonie Van Leeuwenhoek">
        <title>Actinoplanes hulinensis sp. nov., a novel actinomycete isolated from soybean root (Glycine max (L.) Merr).</title>
        <authorList>
            <person name="Shen Y."/>
            <person name="Liu C."/>
            <person name="Wang X."/>
            <person name="Zhao J."/>
            <person name="Jia F."/>
            <person name="Zhang Y."/>
            <person name="Wang L."/>
            <person name="Yang D."/>
            <person name="Xiang W."/>
        </authorList>
    </citation>
    <scope>NUCLEOTIDE SEQUENCE [LARGE SCALE GENOMIC DNA]</scope>
    <source>
        <strain evidence="2 3">NEAU-M9</strain>
    </source>
</reference>
<dbReference type="InterPro" id="IPR038717">
    <property type="entry name" value="Tc1-like_DDE_dom"/>
</dbReference>
<evidence type="ECO:0000259" key="1">
    <source>
        <dbReference type="Pfam" id="PF13358"/>
    </source>
</evidence>
<proteinExistence type="predicted"/>
<dbReference type="RefSeq" id="WP_220143182.1">
    <property type="nucleotide sequence ID" value="NZ_JAHXZI010000003.1"/>
</dbReference>
<gene>
    <name evidence="2" type="ORF">KZ829_07940</name>
</gene>
<accession>A0ABS7AYA9</accession>
<dbReference type="EMBL" id="JAHXZI010000003">
    <property type="protein sequence ID" value="MBW6433672.1"/>
    <property type="molecule type" value="Genomic_DNA"/>
</dbReference>
<dbReference type="InterPro" id="IPR036397">
    <property type="entry name" value="RNaseH_sf"/>
</dbReference>
<feature type="domain" description="Tc1-like transposase DDE" evidence="1">
    <location>
        <begin position="12"/>
        <end position="69"/>
    </location>
</feature>
<keyword evidence="3" id="KW-1185">Reference proteome</keyword>
<protein>
    <submittedName>
        <fullName evidence="2">Transposase</fullName>
    </submittedName>
</protein>
<evidence type="ECO:0000313" key="3">
    <source>
        <dbReference type="Proteomes" id="UP001519863"/>
    </source>
</evidence>
<dbReference type="Pfam" id="PF13358">
    <property type="entry name" value="DDE_3"/>
    <property type="match status" value="1"/>
</dbReference>